<protein>
    <recommendedName>
        <fullName evidence="4">ER membrane protein complex subunit 10</fullName>
    </recommendedName>
</protein>
<dbReference type="VEuPathDB" id="FungiDB:BO97DRAFT_342422"/>
<proteinExistence type="predicted"/>
<dbReference type="AlphaFoldDB" id="A0A395I1V6"/>
<dbReference type="Proteomes" id="UP000248961">
    <property type="component" value="Unassembled WGS sequence"/>
</dbReference>
<feature type="signal peptide" evidence="1">
    <location>
        <begin position="1"/>
        <end position="24"/>
    </location>
</feature>
<dbReference type="EMBL" id="KZ824278">
    <property type="protein sequence ID" value="RAL13623.1"/>
    <property type="molecule type" value="Genomic_DNA"/>
</dbReference>
<dbReference type="PANTHER" id="PTHR39219:SF1">
    <property type="entry name" value="ER MEMBRANE PROTEIN COMPLEX SUBUNIT 10"/>
    <property type="match status" value="1"/>
</dbReference>
<organism evidence="2 3">
    <name type="scientific">Aspergillus homomorphus (strain CBS 101889)</name>
    <dbReference type="NCBI Taxonomy" id="1450537"/>
    <lineage>
        <taxon>Eukaryota</taxon>
        <taxon>Fungi</taxon>
        <taxon>Dikarya</taxon>
        <taxon>Ascomycota</taxon>
        <taxon>Pezizomycotina</taxon>
        <taxon>Eurotiomycetes</taxon>
        <taxon>Eurotiomycetidae</taxon>
        <taxon>Eurotiales</taxon>
        <taxon>Aspergillaceae</taxon>
        <taxon>Aspergillus</taxon>
        <taxon>Aspergillus subgen. Circumdati</taxon>
    </lineage>
</organism>
<evidence type="ECO:0000313" key="2">
    <source>
        <dbReference type="EMBL" id="RAL13623.1"/>
    </source>
</evidence>
<sequence length="205" mass="22347">MWPLHSPMLISLLCFFLTLRLASSSSSSQLPSADVLYWPVTASEPSLLAQISYNSTSLKSDLTSYSPPSAVDAQASELVRIGLFASTVSGSKHWVGIVTSRSSLLGTEDYRPTLRLHVGLSHKDEVYHVTLIPSTSFAASSTLVRPQLELILNEAGPRPHLNQPVVVGPDGKNADQIIEKTFFQKYWWVFLIVAFLAMSGGGEAQ</sequence>
<evidence type="ECO:0000256" key="1">
    <source>
        <dbReference type="SAM" id="SignalP"/>
    </source>
</evidence>
<feature type="chain" id="PRO_5017276765" description="ER membrane protein complex subunit 10" evidence="1">
    <location>
        <begin position="25"/>
        <end position="205"/>
    </location>
</feature>
<evidence type="ECO:0008006" key="4">
    <source>
        <dbReference type="Google" id="ProtNLM"/>
    </source>
</evidence>
<accession>A0A395I1V6</accession>
<reference evidence="2 3" key="1">
    <citation type="submission" date="2018-02" db="EMBL/GenBank/DDBJ databases">
        <title>The genomes of Aspergillus section Nigri reveals drivers in fungal speciation.</title>
        <authorList>
            <consortium name="DOE Joint Genome Institute"/>
            <person name="Vesth T.C."/>
            <person name="Nybo J."/>
            <person name="Theobald S."/>
            <person name="Brandl J."/>
            <person name="Frisvad J.C."/>
            <person name="Nielsen K.F."/>
            <person name="Lyhne E.K."/>
            <person name="Kogle M.E."/>
            <person name="Kuo A."/>
            <person name="Riley R."/>
            <person name="Clum A."/>
            <person name="Nolan M."/>
            <person name="Lipzen A."/>
            <person name="Salamov A."/>
            <person name="Henrissat B."/>
            <person name="Wiebenga A."/>
            <person name="De vries R.P."/>
            <person name="Grigoriev I.V."/>
            <person name="Mortensen U.H."/>
            <person name="Andersen M.R."/>
            <person name="Baker S.E."/>
        </authorList>
    </citation>
    <scope>NUCLEOTIDE SEQUENCE [LARGE SCALE GENOMIC DNA]</scope>
    <source>
        <strain evidence="2 3">CBS 101889</strain>
    </source>
</reference>
<keyword evidence="3" id="KW-1185">Reference proteome</keyword>
<dbReference type="GeneID" id="37195961"/>
<gene>
    <name evidence="2" type="ORF">BO97DRAFT_342422</name>
</gene>
<keyword evidence="1" id="KW-0732">Signal</keyword>
<dbReference type="OrthoDB" id="1894652at2759"/>
<evidence type="ECO:0000313" key="3">
    <source>
        <dbReference type="Proteomes" id="UP000248961"/>
    </source>
</evidence>
<name>A0A395I1V6_ASPHC</name>
<dbReference type="PANTHER" id="PTHR39219">
    <property type="entry name" value="ER MEMBRANE PROTEIN COMPLEX SUBUNIT 10"/>
    <property type="match status" value="1"/>
</dbReference>
<dbReference type="RefSeq" id="XP_025552777.1">
    <property type="nucleotide sequence ID" value="XM_025691672.1"/>
</dbReference>